<dbReference type="RefSeq" id="WP_275109116.1">
    <property type="nucleotide sequence ID" value="NZ_JAKJSC010000001.1"/>
</dbReference>
<comment type="caution">
    <text evidence="3">The sequence shown here is derived from an EMBL/GenBank/DDBJ whole genome shotgun (WGS) entry which is preliminary data.</text>
</comment>
<evidence type="ECO:0000313" key="3">
    <source>
        <dbReference type="EMBL" id="MDE5417778.1"/>
    </source>
</evidence>
<dbReference type="InterPro" id="IPR013538">
    <property type="entry name" value="ASHA1/2-like_C"/>
</dbReference>
<dbReference type="EMBL" id="JAKJSC010000001">
    <property type="protein sequence ID" value="MDE5417778.1"/>
    <property type="molecule type" value="Genomic_DNA"/>
</dbReference>
<proteinExistence type="inferred from homology"/>
<dbReference type="SUPFAM" id="SSF55961">
    <property type="entry name" value="Bet v1-like"/>
    <property type="match status" value="1"/>
</dbReference>
<comment type="similarity">
    <text evidence="1">Belongs to the AHA1 family.</text>
</comment>
<gene>
    <name evidence="3" type="ORF">L3049_07135</name>
</gene>
<evidence type="ECO:0000256" key="1">
    <source>
        <dbReference type="ARBA" id="ARBA00006817"/>
    </source>
</evidence>
<accession>A0ABT5VTG5</accession>
<evidence type="ECO:0000313" key="4">
    <source>
        <dbReference type="Proteomes" id="UP001528920"/>
    </source>
</evidence>
<evidence type="ECO:0000259" key="2">
    <source>
        <dbReference type="Pfam" id="PF08327"/>
    </source>
</evidence>
<dbReference type="Pfam" id="PF08327">
    <property type="entry name" value="AHSA1"/>
    <property type="match status" value="1"/>
</dbReference>
<reference evidence="3 4" key="1">
    <citation type="submission" date="2022-01" db="EMBL/GenBank/DDBJ databases">
        <title>Labilibaculum sp. nov, a marine bacterium isolated from Antarctica.</title>
        <authorList>
            <person name="Dai W."/>
        </authorList>
    </citation>
    <scope>NUCLEOTIDE SEQUENCE [LARGE SCALE GENOMIC DNA]</scope>
    <source>
        <strain evidence="3 4">DW002</strain>
    </source>
</reference>
<dbReference type="Gene3D" id="3.30.530.20">
    <property type="match status" value="1"/>
</dbReference>
<dbReference type="Proteomes" id="UP001528920">
    <property type="component" value="Unassembled WGS sequence"/>
</dbReference>
<protein>
    <submittedName>
        <fullName evidence="3">SRPBCC domain-containing protein</fullName>
    </submittedName>
</protein>
<name>A0ABT5VTG5_9BACT</name>
<organism evidence="3 4">
    <name type="scientific">Paralabilibaculum antarcticum</name>
    <dbReference type="NCBI Taxonomy" id="2912572"/>
    <lineage>
        <taxon>Bacteria</taxon>
        <taxon>Pseudomonadati</taxon>
        <taxon>Bacteroidota</taxon>
        <taxon>Bacteroidia</taxon>
        <taxon>Marinilabiliales</taxon>
        <taxon>Marinifilaceae</taxon>
        <taxon>Paralabilibaculum</taxon>
    </lineage>
</organism>
<dbReference type="InterPro" id="IPR023393">
    <property type="entry name" value="START-like_dom_sf"/>
</dbReference>
<feature type="domain" description="Activator of Hsp90 ATPase homologue 1/2-like C-terminal" evidence="2">
    <location>
        <begin position="13"/>
        <end position="125"/>
    </location>
</feature>
<keyword evidence="4" id="KW-1185">Reference proteome</keyword>
<sequence>MKEFTYNIEITSSQEEVFNALTNPFQIELWTGYPAVMDEKVGTIFSLWEGDITGCNLEVAKDYKLVQEWFFGETEQPSIVSMLLKKAGNKTRIELKHTNIPSDAYDEIVEGWKDYYLGSMKNFLEFY</sequence>